<dbReference type="Pfam" id="PF00072">
    <property type="entry name" value="Response_reg"/>
    <property type="match status" value="1"/>
</dbReference>
<dbReference type="PANTHER" id="PTHR37299">
    <property type="entry name" value="TRANSCRIPTIONAL REGULATOR-RELATED"/>
    <property type="match status" value="1"/>
</dbReference>
<feature type="domain" description="Response regulatory" evidence="2">
    <location>
        <begin position="2"/>
        <end position="115"/>
    </location>
</feature>
<dbReference type="AlphaFoldDB" id="A0A917MUB2"/>
<dbReference type="Pfam" id="PF04397">
    <property type="entry name" value="LytTR"/>
    <property type="match status" value="1"/>
</dbReference>
<dbReference type="SMART" id="SM00850">
    <property type="entry name" value="LytTR"/>
    <property type="match status" value="1"/>
</dbReference>
<dbReference type="PANTHER" id="PTHR37299:SF1">
    <property type="entry name" value="STAGE 0 SPORULATION PROTEIN A HOMOLOG"/>
    <property type="match status" value="1"/>
</dbReference>
<comment type="caution">
    <text evidence="4">The sequence shown here is derived from an EMBL/GenBank/DDBJ whole genome shotgun (WGS) entry which is preliminary data.</text>
</comment>
<feature type="modified residue" description="4-aspartylphosphate" evidence="1">
    <location>
        <position position="55"/>
    </location>
</feature>
<dbReference type="GO" id="GO:0000156">
    <property type="term" value="F:phosphorelay response regulator activity"/>
    <property type="evidence" value="ECO:0007669"/>
    <property type="project" value="InterPro"/>
</dbReference>
<keyword evidence="4" id="KW-0238">DNA-binding</keyword>
<organism evidence="4 5">
    <name type="scientific">Filimonas zeae</name>
    <dbReference type="NCBI Taxonomy" id="1737353"/>
    <lineage>
        <taxon>Bacteria</taxon>
        <taxon>Pseudomonadati</taxon>
        <taxon>Bacteroidota</taxon>
        <taxon>Chitinophagia</taxon>
        <taxon>Chitinophagales</taxon>
        <taxon>Chitinophagaceae</taxon>
        <taxon>Filimonas</taxon>
    </lineage>
</organism>
<keyword evidence="1" id="KW-0597">Phosphoprotein</keyword>
<dbReference type="GO" id="GO:0003677">
    <property type="term" value="F:DNA binding"/>
    <property type="evidence" value="ECO:0007669"/>
    <property type="project" value="UniProtKB-KW"/>
</dbReference>
<dbReference type="Gene3D" id="3.40.50.2300">
    <property type="match status" value="1"/>
</dbReference>
<dbReference type="EMBL" id="BMIB01000002">
    <property type="protein sequence ID" value="GGH64242.1"/>
    <property type="molecule type" value="Genomic_DNA"/>
</dbReference>
<dbReference type="SUPFAM" id="SSF52172">
    <property type="entry name" value="CheY-like"/>
    <property type="match status" value="1"/>
</dbReference>
<accession>A0A917MUB2</accession>
<dbReference type="InterPro" id="IPR046947">
    <property type="entry name" value="LytR-like"/>
</dbReference>
<reference evidence="4" key="1">
    <citation type="journal article" date="2014" name="Int. J. Syst. Evol. Microbiol.">
        <title>Complete genome sequence of Corynebacterium casei LMG S-19264T (=DSM 44701T), isolated from a smear-ripened cheese.</title>
        <authorList>
            <consortium name="US DOE Joint Genome Institute (JGI-PGF)"/>
            <person name="Walter F."/>
            <person name="Albersmeier A."/>
            <person name="Kalinowski J."/>
            <person name="Ruckert C."/>
        </authorList>
    </citation>
    <scope>NUCLEOTIDE SEQUENCE</scope>
    <source>
        <strain evidence="4">CGMCC 1.15290</strain>
    </source>
</reference>
<reference evidence="4" key="2">
    <citation type="submission" date="2020-09" db="EMBL/GenBank/DDBJ databases">
        <authorList>
            <person name="Sun Q."/>
            <person name="Zhou Y."/>
        </authorList>
    </citation>
    <scope>NUCLEOTIDE SEQUENCE</scope>
    <source>
        <strain evidence="4">CGMCC 1.15290</strain>
    </source>
</reference>
<dbReference type="SMART" id="SM00448">
    <property type="entry name" value="REC"/>
    <property type="match status" value="1"/>
</dbReference>
<evidence type="ECO:0000259" key="3">
    <source>
        <dbReference type="PROSITE" id="PS50930"/>
    </source>
</evidence>
<dbReference type="Gene3D" id="2.40.50.1020">
    <property type="entry name" value="LytTr DNA-binding domain"/>
    <property type="match status" value="1"/>
</dbReference>
<proteinExistence type="predicted"/>
<gene>
    <name evidence="4" type="ORF">GCM10011379_16070</name>
</gene>
<evidence type="ECO:0000313" key="4">
    <source>
        <dbReference type="EMBL" id="GGH64242.1"/>
    </source>
</evidence>
<feature type="domain" description="HTH LytTR-type" evidence="3">
    <location>
        <begin position="145"/>
        <end position="252"/>
    </location>
</feature>
<protein>
    <submittedName>
        <fullName evidence="4">DNA-binding response regulator</fullName>
    </submittedName>
</protein>
<dbReference type="InterPro" id="IPR011006">
    <property type="entry name" value="CheY-like_superfamily"/>
</dbReference>
<keyword evidence="5" id="KW-1185">Reference proteome</keyword>
<dbReference type="Proteomes" id="UP000627292">
    <property type="component" value="Unassembled WGS sequence"/>
</dbReference>
<dbReference type="InterPro" id="IPR007492">
    <property type="entry name" value="LytTR_DNA-bd_dom"/>
</dbReference>
<name>A0A917MUB2_9BACT</name>
<dbReference type="PROSITE" id="PS50110">
    <property type="entry name" value="RESPONSE_REGULATORY"/>
    <property type="match status" value="1"/>
</dbReference>
<sequence>MKILIIEDEINAAKELERILLEQDKSNEVLAILDSVEAGIAFLKRNSSPELIFSDIQLADGMCFEIYKEVPVNSPIIFCTAYDEYMPEAFETNAVSYLLKPVTEVAIAKAMEKFKRLRFAFEPAAAIQSIEKLSRDLKYTYKKSLLVELREKIIPLPVNDIAYLYLENAVIKVVTLKGQQYYITSTLDELERMLNPESFYRANRQFIINRLAIASIDRFFSRKLVARLVMETPETIVISKANSSDFLRWLEG</sequence>
<dbReference type="RefSeq" id="WP_188951510.1">
    <property type="nucleotide sequence ID" value="NZ_BMIB01000002.1"/>
</dbReference>
<evidence type="ECO:0000313" key="5">
    <source>
        <dbReference type="Proteomes" id="UP000627292"/>
    </source>
</evidence>
<dbReference type="InterPro" id="IPR001789">
    <property type="entry name" value="Sig_transdc_resp-reg_receiver"/>
</dbReference>
<evidence type="ECO:0000256" key="1">
    <source>
        <dbReference type="PROSITE-ProRule" id="PRU00169"/>
    </source>
</evidence>
<evidence type="ECO:0000259" key="2">
    <source>
        <dbReference type="PROSITE" id="PS50110"/>
    </source>
</evidence>
<dbReference type="PROSITE" id="PS50930">
    <property type="entry name" value="HTH_LYTTR"/>
    <property type="match status" value="1"/>
</dbReference>